<protein>
    <recommendedName>
        <fullName evidence="4">C-type lysozyme inhibitor domain-containing protein</fullName>
    </recommendedName>
</protein>
<evidence type="ECO:0008006" key="4">
    <source>
        <dbReference type="Google" id="ProtNLM"/>
    </source>
</evidence>
<dbReference type="EMBL" id="CP041636">
    <property type="protein sequence ID" value="QDO97243.1"/>
    <property type="molecule type" value="Genomic_DNA"/>
</dbReference>
<accession>A0A516H0E6</accession>
<dbReference type="KEGG" id="fer:FNB15_08160"/>
<dbReference type="RefSeq" id="WP_144068224.1">
    <property type="nucleotide sequence ID" value="NZ_CP041636.1"/>
</dbReference>
<evidence type="ECO:0000313" key="2">
    <source>
        <dbReference type="EMBL" id="QDO97243.1"/>
    </source>
</evidence>
<proteinExistence type="predicted"/>
<organism evidence="2 3">
    <name type="scientific">Ferrovibrio terrae</name>
    <dbReference type="NCBI Taxonomy" id="2594003"/>
    <lineage>
        <taxon>Bacteria</taxon>
        <taxon>Pseudomonadati</taxon>
        <taxon>Pseudomonadota</taxon>
        <taxon>Alphaproteobacteria</taxon>
        <taxon>Rhodospirillales</taxon>
        <taxon>Rhodospirillaceae</taxon>
        <taxon>Ferrovibrio</taxon>
    </lineage>
</organism>
<sequence>MPMPQPRPDATRLAGLLTIRLAARAAACGLALAGALLVAAPPLQAQTTSPAPAADSVPADTEDVMDGATIVRGKYNTGETSADWEAALRNGKPERIAEWREYGGNGNANVVFSFHNGDLMHYAEHGRRRGGQAGSMDGLRRVDLNLSFSNGRYTGGRKTIDGIETEPTDAEIRGANVQALAALERLAVAKPAWQDSRQSTGFSIASIPQAAAPSAEARKLAGAGGEIVFRCTEQVVAVMGAAQDRLVVETQGRDPVTLQRQPPGHRYDYFGAGWGAQRNGEDLRLEEASGRAMLCRIVSAAAPPGSLPPASAQPAAPR</sequence>
<feature type="signal peptide" evidence="1">
    <location>
        <begin position="1"/>
        <end position="45"/>
    </location>
</feature>
<dbReference type="OrthoDB" id="9809132at2"/>
<evidence type="ECO:0000313" key="3">
    <source>
        <dbReference type="Proteomes" id="UP000317496"/>
    </source>
</evidence>
<keyword evidence="1" id="KW-0732">Signal</keyword>
<keyword evidence="3" id="KW-1185">Reference proteome</keyword>
<name>A0A516H0E6_9PROT</name>
<evidence type="ECO:0000256" key="1">
    <source>
        <dbReference type="SAM" id="SignalP"/>
    </source>
</evidence>
<gene>
    <name evidence="2" type="ORF">FNB15_08160</name>
</gene>
<dbReference type="AlphaFoldDB" id="A0A516H0E6"/>
<feature type="chain" id="PRO_5022003694" description="C-type lysozyme inhibitor domain-containing protein" evidence="1">
    <location>
        <begin position="46"/>
        <end position="318"/>
    </location>
</feature>
<reference evidence="2 3" key="1">
    <citation type="submission" date="2019-07" db="EMBL/GenBank/DDBJ databases">
        <title>Genome sequencing for Ferrovibrio sp. K5.</title>
        <authorList>
            <person name="Park S.-J."/>
        </authorList>
    </citation>
    <scope>NUCLEOTIDE SEQUENCE [LARGE SCALE GENOMIC DNA]</scope>
    <source>
        <strain evidence="2 3">K5</strain>
    </source>
</reference>
<dbReference type="Proteomes" id="UP000317496">
    <property type="component" value="Chromosome"/>
</dbReference>